<evidence type="ECO:0000313" key="5">
    <source>
        <dbReference type="EMBL" id="KQK02859.1"/>
    </source>
</evidence>
<dbReference type="InterPro" id="IPR011990">
    <property type="entry name" value="TPR-like_helical_dom_sf"/>
</dbReference>
<reference evidence="5 6" key="1">
    <citation type="journal article" date="2010" name="Nature">
        <title>Genome sequencing and analysis of the model grass Brachypodium distachyon.</title>
        <authorList>
            <consortium name="International Brachypodium Initiative"/>
        </authorList>
    </citation>
    <scope>NUCLEOTIDE SEQUENCE [LARGE SCALE GENOMIC DNA]</scope>
    <source>
        <strain evidence="5">Bd21</strain>
        <strain evidence="6">cv. Bd21</strain>
    </source>
</reference>
<evidence type="ECO:0008006" key="8">
    <source>
        <dbReference type="Google" id="ProtNLM"/>
    </source>
</evidence>
<reference evidence="6" key="3">
    <citation type="submission" date="2018-08" db="UniProtKB">
        <authorList>
            <consortium name="EnsemblPlants"/>
        </authorList>
    </citation>
    <scope>IDENTIFICATION</scope>
    <source>
        <strain evidence="6">cv. Bd21</strain>
    </source>
</reference>
<evidence type="ECO:0000256" key="4">
    <source>
        <dbReference type="SAM" id="MobiDB-lite"/>
    </source>
</evidence>
<dbReference type="STRING" id="15368.A0A0Q3IAK4"/>
<keyword evidence="7" id="KW-1185">Reference proteome</keyword>
<keyword evidence="1" id="KW-0677">Repeat</keyword>
<dbReference type="OrthoDB" id="185373at2759"/>
<dbReference type="GeneID" id="100835316"/>
<evidence type="ECO:0000256" key="1">
    <source>
        <dbReference type="ARBA" id="ARBA00022737"/>
    </source>
</evidence>
<evidence type="ECO:0000313" key="6">
    <source>
        <dbReference type="EnsemblPlants" id="KQK02859"/>
    </source>
</evidence>
<evidence type="ECO:0000256" key="3">
    <source>
        <dbReference type="PROSITE-ProRule" id="PRU00708"/>
    </source>
</evidence>
<dbReference type="RefSeq" id="XP_014755022.1">
    <property type="nucleotide sequence ID" value="XM_014899536.2"/>
</dbReference>
<feature type="compositionally biased region" description="Basic and acidic residues" evidence="4">
    <location>
        <begin position="300"/>
        <end position="312"/>
    </location>
</feature>
<accession>A0A0Q3IAK4</accession>
<dbReference type="KEGG" id="bdi:100835316"/>
<gene>
    <name evidence="6" type="primary">LOC100835316</name>
    <name evidence="5" type="ORF">BRADI_2g04161v3</name>
</gene>
<dbReference type="InterPro" id="IPR044175">
    <property type="entry name" value="At5g66631-like"/>
</dbReference>
<dbReference type="EMBL" id="CM000881">
    <property type="protein sequence ID" value="KQK02859.1"/>
    <property type="molecule type" value="Genomic_DNA"/>
</dbReference>
<dbReference type="EnsemblPlants" id="KQK02859">
    <property type="protein sequence ID" value="KQK02859"/>
    <property type="gene ID" value="BRADI_2g04161v3"/>
</dbReference>
<sequence>MAPPGSRVAVYLHRARLIDSLRLRLRSPSPPPAPAPPPDDPVVALHGIRCAPTPSSALSFFRTLPSPAPLPLFHALASRLATPASLPDLRSLLASFPLPPPPLTRLRLLAAAGDHPAALAAFDSIPTKTAPHRHRHRPAEAHNLVINLHAGAGAHAAAVEAFRGMVAEGALPNTRTYTVLVSHLASAGFLDQALDIFRLLPSIRSRRTTRQYNVLAEALAEARRFDQLRWLVREMGAVDGVLPGPQVRAAVAAMREAGHTEGTEDFVGELSPDARIPYAVDDAEGEGRDSEGEEEEEDGDKDRSRGTKETLKPWLDPRELARALEGWAPEEVAELEAAGIVWTPRLVCKLLRAFKKAATAWEFFCWVACHPGGGGFAHDRHTVARMVTILARAGHVDLVDRLLAKVRADGILLPFATVGLVLDFYGLSKKPDAAVRVFRDADAICGPISRPNLALLCSSLLRTMAKCRRGRDALVLLEEMMAAERGVVPDLQTFSGLMQSLAGAGDLSGVHRLFGLVRQCELQPDAYMYCVLVRAYCKRERAALALKLFDEMRGAGVAPDVGTKALLVKSLWKEGKLREAALVEERCEEILAAGGKDGLPKAAPGHVWTVSAADLDKVYDIYSGCFRQPDSEALTAMNKP</sequence>
<dbReference type="ExpressionAtlas" id="A0A0Q3IAK4">
    <property type="expression patterns" value="baseline"/>
</dbReference>
<feature type="region of interest" description="Disordered" evidence="4">
    <location>
        <begin position="282"/>
        <end position="312"/>
    </location>
</feature>
<name>A0A0Q3IAK4_BRADI</name>
<dbReference type="PROSITE" id="PS51375">
    <property type="entry name" value="PPR"/>
    <property type="match status" value="1"/>
</dbReference>
<dbReference type="NCBIfam" id="TIGR00756">
    <property type="entry name" value="PPR"/>
    <property type="match status" value="1"/>
</dbReference>
<protein>
    <recommendedName>
        <fullName evidence="8">Pentacotripeptide-repeat region of PRORP domain-containing protein</fullName>
    </recommendedName>
</protein>
<dbReference type="Pfam" id="PF01535">
    <property type="entry name" value="PPR"/>
    <property type="match status" value="1"/>
</dbReference>
<feature type="repeat" description="PPR" evidence="3">
    <location>
        <begin position="525"/>
        <end position="559"/>
    </location>
</feature>
<reference evidence="5" key="2">
    <citation type="submission" date="2017-06" db="EMBL/GenBank/DDBJ databases">
        <title>WGS assembly of Brachypodium distachyon.</title>
        <authorList>
            <consortium name="The International Brachypodium Initiative"/>
            <person name="Lucas S."/>
            <person name="Harmon-Smith M."/>
            <person name="Lail K."/>
            <person name="Tice H."/>
            <person name="Grimwood J."/>
            <person name="Bruce D."/>
            <person name="Barry K."/>
            <person name="Shu S."/>
            <person name="Lindquist E."/>
            <person name="Wang M."/>
            <person name="Pitluck S."/>
            <person name="Vogel J.P."/>
            <person name="Garvin D.F."/>
            <person name="Mockler T.C."/>
            <person name="Schmutz J."/>
            <person name="Rokhsar D."/>
            <person name="Bevan M.W."/>
        </authorList>
    </citation>
    <scope>NUCLEOTIDE SEQUENCE</scope>
    <source>
        <strain evidence="5">Bd21</strain>
    </source>
</reference>
<dbReference type="PANTHER" id="PTHR47913:SF1">
    <property type="entry name" value="OS01G0167750 PROTEIN"/>
    <property type="match status" value="1"/>
</dbReference>
<dbReference type="Gramene" id="KQK02859">
    <property type="protein sequence ID" value="KQK02859"/>
    <property type="gene ID" value="BRADI_2g04161v3"/>
</dbReference>
<dbReference type="PANTHER" id="PTHR47913">
    <property type="entry name" value="OS01G0167750 PROTEIN"/>
    <property type="match status" value="1"/>
</dbReference>
<dbReference type="InterPro" id="IPR002885">
    <property type="entry name" value="PPR_rpt"/>
</dbReference>
<proteinExistence type="predicted"/>
<evidence type="ECO:0000256" key="2">
    <source>
        <dbReference type="ARBA" id="ARBA00022946"/>
    </source>
</evidence>
<evidence type="ECO:0000313" key="7">
    <source>
        <dbReference type="Proteomes" id="UP000008810"/>
    </source>
</evidence>
<dbReference type="Proteomes" id="UP000008810">
    <property type="component" value="Chromosome 2"/>
</dbReference>
<dbReference type="AlphaFoldDB" id="A0A0Q3IAK4"/>
<organism evidence="5">
    <name type="scientific">Brachypodium distachyon</name>
    <name type="common">Purple false brome</name>
    <name type="synonym">Trachynia distachya</name>
    <dbReference type="NCBI Taxonomy" id="15368"/>
    <lineage>
        <taxon>Eukaryota</taxon>
        <taxon>Viridiplantae</taxon>
        <taxon>Streptophyta</taxon>
        <taxon>Embryophyta</taxon>
        <taxon>Tracheophyta</taxon>
        <taxon>Spermatophyta</taxon>
        <taxon>Magnoliopsida</taxon>
        <taxon>Liliopsida</taxon>
        <taxon>Poales</taxon>
        <taxon>Poaceae</taxon>
        <taxon>BOP clade</taxon>
        <taxon>Pooideae</taxon>
        <taxon>Stipodae</taxon>
        <taxon>Brachypodieae</taxon>
        <taxon>Brachypodium</taxon>
    </lineage>
</organism>
<dbReference type="Gene3D" id="1.25.40.10">
    <property type="entry name" value="Tetratricopeptide repeat domain"/>
    <property type="match status" value="3"/>
</dbReference>
<keyword evidence="2" id="KW-0809">Transit peptide</keyword>
<dbReference type="Pfam" id="PF13041">
    <property type="entry name" value="PPR_2"/>
    <property type="match status" value="1"/>
</dbReference>